<keyword evidence="3" id="KW-1003">Cell membrane</keyword>
<comment type="caution">
    <text evidence="9">The sequence shown here is derived from an EMBL/GenBank/DDBJ whole genome shotgun (WGS) entry which is preliminary data.</text>
</comment>
<evidence type="ECO:0000313" key="9">
    <source>
        <dbReference type="EMBL" id="MDI5962724.1"/>
    </source>
</evidence>
<evidence type="ECO:0000256" key="4">
    <source>
        <dbReference type="ARBA" id="ARBA00022679"/>
    </source>
</evidence>
<keyword evidence="4" id="KW-0808">Transferase</keyword>
<dbReference type="InterPro" id="IPR043149">
    <property type="entry name" value="TagF_N"/>
</dbReference>
<evidence type="ECO:0000256" key="7">
    <source>
        <dbReference type="SAM" id="MobiDB-lite"/>
    </source>
</evidence>
<dbReference type="InterPro" id="IPR029044">
    <property type="entry name" value="Nucleotide-diphossugar_trans"/>
</dbReference>
<evidence type="ECO:0000313" key="10">
    <source>
        <dbReference type="Proteomes" id="UP001156398"/>
    </source>
</evidence>
<dbReference type="Gene3D" id="3.40.50.11820">
    <property type="match status" value="1"/>
</dbReference>
<dbReference type="Proteomes" id="UP001156398">
    <property type="component" value="Unassembled WGS sequence"/>
</dbReference>
<dbReference type="RefSeq" id="WP_282704486.1">
    <property type="nucleotide sequence ID" value="NZ_JAAGKO020000008.1"/>
</dbReference>
<keyword evidence="6" id="KW-0472">Membrane</keyword>
<dbReference type="InterPro" id="IPR043148">
    <property type="entry name" value="TagF_C"/>
</dbReference>
<dbReference type="Gene3D" id="3.90.550.10">
    <property type="entry name" value="Spore Coat Polysaccharide Biosynthesis Protein SpsA, Chain A"/>
    <property type="match status" value="1"/>
</dbReference>
<feature type="domain" description="Glycosyltransferase 2-like" evidence="8">
    <location>
        <begin position="5"/>
        <end position="113"/>
    </location>
</feature>
<dbReference type="InterPro" id="IPR051612">
    <property type="entry name" value="Teichoic_Acid_Biosynth"/>
</dbReference>
<comment type="similarity">
    <text evidence="2">Belongs to the CDP-glycerol glycerophosphotransferase family.</text>
</comment>
<evidence type="ECO:0000256" key="6">
    <source>
        <dbReference type="ARBA" id="ARBA00023136"/>
    </source>
</evidence>
<dbReference type="PANTHER" id="PTHR37316">
    <property type="entry name" value="TEICHOIC ACID GLYCEROL-PHOSPHATE PRIMASE"/>
    <property type="match status" value="1"/>
</dbReference>
<keyword evidence="10" id="KW-1185">Reference proteome</keyword>
<proteinExistence type="inferred from homology"/>
<evidence type="ECO:0000256" key="1">
    <source>
        <dbReference type="ARBA" id="ARBA00004202"/>
    </source>
</evidence>
<dbReference type="InterPro" id="IPR007554">
    <property type="entry name" value="Glycerophosphate_synth"/>
</dbReference>
<dbReference type="SUPFAM" id="SSF53448">
    <property type="entry name" value="Nucleotide-diphospho-sugar transferases"/>
    <property type="match status" value="1"/>
</dbReference>
<sequence>MTTFTVIVTARDAQGHLRECLDSVLADPGAGGPDVQVVCVDNGSTDGTRAIADEYAARDRVTAVHLPRPLMPAAAMDAGARAATGDYLLFLDGLDRLAPGALAALARRAAETGEPDLVLLDHVRIHWRNPPAPSGDGKLFAGPGRAVVSARTHPELLNLNPVLANRLVRSGFRAAHRELFTAEGPGEALPAIGLLLAAERVAILDEIVLMRTEPDAGPADDDPFTLFATHDHLAALMDRLQARPEQRTLVFNALTRRMLKVLDGTTLDDREHADYFRLTAAHFTSHKPAGYRRPADLNGVRHALLERGSYPAYRAFTSANRKRRGVRGLAVKAKRKAAAVVKDGVYREQLRHPVEEDLAVFSAYWDRGVACSPGAISAKLAELAPHIRQVWVVRGRDVPLLPPGTDHVVPGSRRYWSVMARAKYFVNNVNFPDSLVKRTGTIHVQTHHGTPLKRMGIDQIPFPATSRGVDYDALLERCARWDYSVSANPHSTETWARAYPVPFTSLDYGYPRNDVYYTATAEDVRRLRERLGIAPGRTAVLYAPTHRDYEAGWTPRLDLERLSRVLGDDVTLLVRGHYFYDRGASPLEELHRRGAIIDVSGYESVEELGLACDALITDYSSVMFDYANLDRPIVVYADDWETYAVTRGVYFDLTEHAPGAVARNQDELEAVFLGDAWRDEQAASRRAAFRRRFCAFDDGHAAERVVRHVFLGEPDTPAVVPVEHRTPAPAPAPAATGAEHATPIG</sequence>
<keyword evidence="5" id="KW-0777">Teichoic acid biosynthesis</keyword>
<accession>A0ABT6VWA0</accession>
<dbReference type="SUPFAM" id="SSF53756">
    <property type="entry name" value="UDP-Glycosyltransferase/glycogen phosphorylase"/>
    <property type="match status" value="1"/>
</dbReference>
<feature type="compositionally biased region" description="Low complexity" evidence="7">
    <location>
        <begin position="733"/>
        <end position="745"/>
    </location>
</feature>
<dbReference type="Pfam" id="PF00535">
    <property type="entry name" value="Glycos_transf_2"/>
    <property type="match status" value="1"/>
</dbReference>
<dbReference type="PANTHER" id="PTHR37316:SF3">
    <property type="entry name" value="TEICHOIC ACID GLYCEROL-PHOSPHATE TRANSFERASE"/>
    <property type="match status" value="1"/>
</dbReference>
<reference evidence="9 10" key="1">
    <citation type="submission" date="2023-05" db="EMBL/GenBank/DDBJ databases">
        <title>Streptantibioticus silvisoli sp. nov., acidotolerant actinomycetes 1 from pine litter.</title>
        <authorList>
            <person name="Swiecimska M."/>
            <person name="Golinska P."/>
            <person name="Sangal V."/>
            <person name="Wachnowicz B."/>
            <person name="Goodfellow M."/>
        </authorList>
    </citation>
    <scope>NUCLEOTIDE SEQUENCE [LARGE SCALE GENOMIC DNA]</scope>
    <source>
        <strain evidence="9 10">SL54</strain>
    </source>
</reference>
<name>A0ABT6VWA0_9ACTN</name>
<evidence type="ECO:0000259" key="8">
    <source>
        <dbReference type="Pfam" id="PF00535"/>
    </source>
</evidence>
<comment type="subcellular location">
    <subcellularLocation>
        <location evidence="1">Cell membrane</location>
        <topology evidence="1">Peripheral membrane protein</topology>
    </subcellularLocation>
</comment>
<evidence type="ECO:0000256" key="2">
    <source>
        <dbReference type="ARBA" id="ARBA00010488"/>
    </source>
</evidence>
<protein>
    <submittedName>
        <fullName evidence="9">Bifunctional glycosyltransferase family 2 protein/CDP-glycerol:glycerophosphate glycerophosphotransferase</fullName>
    </submittedName>
</protein>
<dbReference type="Pfam" id="PF04464">
    <property type="entry name" value="Glyphos_transf"/>
    <property type="match status" value="1"/>
</dbReference>
<evidence type="ECO:0000256" key="3">
    <source>
        <dbReference type="ARBA" id="ARBA00022475"/>
    </source>
</evidence>
<evidence type="ECO:0000256" key="5">
    <source>
        <dbReference type="ARBA" id="ARBA00022944"/>
    </source>
</evidence>
<organism evidence="9 10">
    <name type="scientific">Streptantibioticus silvisoli</name>
    <dbReference type="NCBI Taxonomy" id="2705255"/>
    <lineage>
        <taxon>Bacteria</taxon>
        <taxon>Bacillati</taxon>
        <taxon>Actinomycetota</taxon>
        <taxon>Actinomycetes</taxon>
        <taxon>Kitasatosporales</taxon>
        <taxon>Streptomycetaceae</taxon>
        <taxon>Streptantibioticus</taxon>
    </lineage>
</organism>
<dbReference type="CDD" id="cd00761">
    <property type="entry name" value="Glyco_tranf_GTA_type"/>
    <property type="match status" value="1"/>
</dbReference>
<gene>
    <name evidence="9" type="ORF">POF43_008355</name>
</gene>
<dbReference type="Gene3D" id="3.40.50.12580">
    <property type="match status" value="1"/>
</dbReference>
<dbReference type="InterPro" id="IPR001173">
    <property type="entry name" value="Glyco_trans_2-like"/>
</dbReference>
<dbReference type="EMBL" id="JAAGKO020000008">
    <property type="protein sequence ID" value="MDI5962724.1"/>
    <property type="molecule type" value="Genomic_DNA"/>
</dbReference>
<feature type="region of interest" description="Disordered" evidence="7">
    <location>
        <begin position="726"/>
        <end position="745"/>
    </location>
</feature>